<dbReference type="Gene3D" id="3.20.20.80">
    <property type="entry name" value="Glycosidases"/>
    <property type="match status" value="1"/>
</dbReference>
<reference evidence="2 3" key="1">
    <citation type="submission" date="2015-10" db="EMBL/GenBank/DDBJ databases">
        <title>Metagenome-Assembled Genomes uncover a global brackish microbiome.</title>
        <authorList>
            <person name="Hugerth L.W."/>
            <person name="Larsson J."/>
            <person name="Alneberg J."/>
            <person name="Lindh M.V."/>
            <person name="Legrand C."/>
            <person name="Pinhassi J."/>
            <person name="Andersson A.F."/>
        </authorList>
    </citation>
    <scope>NUCLEOTIDE SEQUENCE [LARGE SCALE GENOMIC DNA]</scope>
    <source>
        <strain evidence="2">BACL26 MAG-121220-bin70</strain>
    </source>
</reference>
<proteinExistence type="predicted"/>
<organism evidence="2 3">
    <name type="scientific">SAR92 bacterium BACL26 MAG-121220-bin70</name>
    <dbReference type="NCBI Taxonomy" id="1655626"/>
    <lineage>
        <taxon>Bacteria</taxon>
        <taxon>Pseudomonadati</taxon>
        <taxon>Pseudomonadota</taxon>
        <taxon>Gammaproteobacteria</taxon>
        <taxon>Cellvibrionales</taxon>
        <taxon>Porticoccaceae</taxon>
        <taxon>SAR92 clade</taxon>
    </lineage>
</organism>
<evidence type="ECO:0000259" key="1">
    <source>
        <dbReference type="Pfam" id="PF02836"/>
    </source>
</evidence>
<dbReference type="GO" id="GO:0004553">
    <property type="term" value="F:hydrolase activity, hydrolyzing O-glycosyl compounds"/>
    <property type="evidence" value="ECO:0007669"/>
    <property type="project" value="InterPro"/>
</dbReference>
<gene>
    <name evidence="2" type="ORF">ABS24_03585</name>
</gene>
<dbReference type="Pfam" id="PF02836">
    <property type="entry name" value="Glyco_hydro_2_C"/>
    <property type="match status" value="1"/>
</dbReference>
<dbReference type="AlphaFoldDB" id="A0A0R2U3U3"/>
<evidence type="ECO:0000313" key="2">
    <source>
        <dbReference type="EMBL" id="KRO94149.1"/>
    </source>
</evidence>
<feature type="domain" description="Glycoside hydrolase family 2 catalytic" evidence="1">
    <location>
        <begin position="59"/>
        <end position="209"/>
    </location>
</feature>
<dbReference type="EMBL" id="LICA01000174">
    <property type="protein sequence ID" value="KRO94149.1"/>
    <property type="molecule type" value="Genomic_DNA"/>
</dbReference>
<evidence type="ECO:0000313" key="3">
    <source>
        <dbReference type="Proteomes" id="UP000051213"/>
    </source>
</evidence>
<dbReference type="SUPFAM" id="SSF51445">
    <property type="entry name" value="(Trans)glycosidases"/>
    <property type="match status" value="1"/>
</dbReference>
<comment type="caution">
    <text evidence="2">The sequence shown here is derived from an EMBL/GenBank/DDBJ whole genome shotgun (WGS) entry which is preliminary data.</text>
</comment>
<feature type="non-terminal residue" evidence="2">
    <location>
        <position position="384"/>
    </location>
</feature>
<dbReference type="Proteomes" id="UP000051213">
    <property type="component" value="Unassembled WGS sequence"/>
</dbReference>
<dbReference type="InterPro" id="IPR017853">
    <property type="entry name" value="GH"/>
</dbReference>
<dbReference type="GO" id="GO:0005975">
    <property type="term" value="P:carbohydrate metabolic process"/>
    <property type="evidence" value="ECO:0007669"/>
    <property type="project" value="InterPro"/>
</dbReference>
<protein>
    <submittedName>
        <fullName evidence="2">Beta-galactosidase</fullName>
    </submittedName>
</protein>
<name>A0A0R2U3U3_9GAMM</name>
<sequence length="384" mass="43361">MTPKKVELIKQAQHYQLHVNGTPFYIKGAGLEMGSIERLANYGGNAFRTWRVGNYGKSGREVLDEAHQHGLMVCMGLALASERHGFDYDDKVAVTRQLIMIREDVIALKDHPALLMWGIGNELNLRHSNPKVWDAVNEISVMIHEIDPNHPTTTMLAGADPEVIKIVVERCPTIDLLSFQLYGDIAQLSQYLLTSKYQGPYTVSEWGATGHWEVDCTDWGRPLEATSSEKASLYQTRYLQYITADTQQCLGSFVFLWGQKQERTPTWYGVFLENGRHTEAAQVMQHLWTGEPPERPVPKFPSLTIEGASGKDSVRLIEGDLYQAEVTFESADSNTLSCRWELLREVEKTLESDGGDFEPIPEIVWHQYSSKIIDSVEFKAPNIG</sequence>
<accession>A0A0R2U3U3</accession>
<dbReference type="InterPro" id="IPR006103">
    <property type="entry name" value="Glyco_hydro_2_cat"/>
</dbReference>